<reference evidence="2" key="1">
    <citation type="journal article" date="2023" name="Nat. Plants">
        <title>Single-cell RNA sequencing provides a high-resolution roadmap for understanding the multicellular compartmentation of specialized metabolism.</title>
        <authorList>
            <person name="Sun S."/>
            <person name="Shen X."/>
            <person name="Li Y."/>
            <person name="Li Y."/>
            <person name="Wang S."/>
            <person name="Li R."/>
            <person name="Zhang H."/>
            <person name="Shen G."/>
            <person name="Guo B."/>
            <person name="Wei J."/>
            <person name="Xu J."/>
            <person name="St-Pierre B."/>
            <person name="Chen S."/>
            <person name="Sun C."/>
        </authorList>
    </citation>
    <scope>NUCLEOTIDE SEQUENCE [LARGE SCALE GENOMIC DNA]</scope>
</reference>
<comment type="caution">
    <text evidence="1">The sequence shown here is derived from an EMBL/GenBank/DDBJ whole genome shotgun (WGS) entry which is preliminary data.</text>
</comment>
<name>A0ACC0CAX4_CATRO</name>
<evidence type="ECO:0000313" key="2">
    <source>
        <dbReference type="Proteomes" id="UP001060085"/>
    </source>
</evidence>
<evidence type="ECO:0000313" key="1">
    <source>
        <dbReference type="EMBL" id="KAI5681926.1"/>
    </source>
</evidence>
<proteinExistence type="predicted"/>
<sequence>MPGWKGRVEGYMVNNKQFMAKYKSRCSSHAMTDLISQLNKSQLEAVRDIGFGDLLKIKCFNSPYELLSWLIDRFDYDRRCLRVHNRDIEIREEDIERILGLKRGNINISSLLVKGEIDNKLESDLNLVVKNRMISLSELKTNMLADESSSSEFKMRFVMFVMGHFLSPTIHSSLKRSWLPLLRKVEKVKYFNLCKYVLEDLVLHIKRTQTCARGSLVYLERFSPVRGLSS</sequence>
<keyword evidence="2" id="KW-1185">Reference proteome</keyword>
<organism evidence="1 2">
    <name type="scientific">Catharanthus roseus</name>
    <name type="common">Madagascar periwinkle</name>
    <name type="synonym">Vinca rosea</name>
    <dbReference type="NCBI Taxonomy" id="4058"/>
    <lineage>
        <taxon>Eukaryota</taxon>
        <taxon>Viridiplantae</taxon>
        <taxon>Streptophyta</taxon>
        <taxon>Embryophyta</taxon>
        <taxon>Tracheophyta</taxon>
        <taxon>Spermatophyta</taxon>
        <taxon>Magnoliopsida</taxon>
        <taxon>eudicotyledons</taxon>
        <taxon>Gunneridae</taxon>
        <taxon>Pentapetalae</taxon>
        <taxon>asterids</taxon>
        <taxon>lamiids</taxon>
        <taxon>Gentianales</taxon>
        <taxon>Apocynaceae</taxon>
        <taxon>Rauvolfioideae</taxon>
        <taxon>Vinceae</taxon>
        <taxon>Catharanthinae</taxon>
        <taxon>Catharanthus</taxon>
    </lineage>
</organism>
<dbReference type="Proteomes" id="UP001060085">
    <property type="component" value="Linkage Group LG01"/>
</dbReference>
<protein>
    <submittedName>
        <fullName evidence="1">Uncharacterized protein</fullName>
    </submittedName>
</protein>
<accession>A0ACC0CAX4</accession>
<dbReference type="EMBL" id="CM044701">
    <property type="protein sequence ID" value="KAI5681926.1"/>
    <property type="molecule type" value="Genomic_DNA"/>
</dbReference>
<gene>
    <name evidence="1" type="ORF">M9H77_03154</name>
</gene>